<dbReference type="Pfam" id="PF02518">
    <property type="entry name" value="HATPase_c"/>
    <property type="match status" value="1"/>
</dbReference>
<keyword evidence="6 13" id="KW-0812">Transmembrane</keyword>
<evidence type="ECO:0000256" key="13">
    <source>
        <dbReference type="SAM" id="Phobius"/>
    </source>
</evidence>
<dbReference type="PANTHER" id="PTHR42878">
    <property type="entry name" value="TWO-COMPONENT HISTIDINE KINASE"/>
    <property type="match status" value="1"/>
</dbReference>
<feature type="domain" description="PAS" evidence="15">
    <location>
        <begin position="226"/>
        <end position="271"/>
    </location>
</feature>
<dbReference type="CDD" id="cd00075">
    <property type="entry name" value="HATPase"/>
    <property type="match status" value="1"/>
</dbReference>
<reference evidence="18" key="1">
    <citation type="journal article" date="2019" name="Int. J. Syst. Evol. Microbiol.">
        <title>The Global Catalogue of Microorganisms (GCM) 10K type strain sequencing project: providing services to taxonomists for standard genome sequencing and annotation.</title>
        <authorList>
            <consortium name="The Broad Institute Genomics Platform"/>
            <consortium name="The Broad Institute Genome Sequencing Center for Infectious Disease"/>
            <person name="Wu L."/>
            <person name="Ma J."/>
        </authorList>
    </citation>
    <scope>NUCLEOTIDE SEQUENCE [LARGE SCALE GENOMIC DNA]</scope>
    <source>
        <strain evidence="18">CCUG 55250</strain>
    </source>
</reference>
<comment type="subcellular location">
    <subcellularLocation>
        <location evidence="2">Membrane</location>
        <topology evidence="2">Multi-pass membrane protein</topology>
    </subcellularLocation>
</comment>
<feature type="transmembrane region" description="Helical" evidence="13">
    <location>
        <begin position="144"/>
        <end position="167"/>
    </location>
</feature>
<dbReference type="CDD" id="cd06225">
    <property type="entry name" value="HAMP"/>
    <property type="match status" value="1"/>
</dbReference>
<dbReference type="Gene3D" id="1.10.287.130">
    <property type="match status" value="1"/>
</dbReference>
<evidence type="ECO:0000313" key="17">
    <source>
        <dbReference type="EMBL" id="MFC5407716.1"/>
    </source>
</evidence>
<dbReference type="InterPro" id="IPR036097">
    <property type="entry name" value="HisK_dim/P_sf"/>
</dbReference>
<dbReference type="InterPro" id="IPR003660">
    <property type="entry name" value="HAMP_dom"/>
</dbReference>
<sequence>MSIKTKLSFALTFLFLVLLLMGGLCAYFLHQTTTEAQTILEDNGVTLESVSSMQRAMTDPHDPDARAEFDAALRRQEVNVTEVGEAGATQRLRQEFERYRRGATDSLTIRRIQQTLLVIDDMNRQAMIRKNETAKENARQALQLLTLVGTFGFLVLFSFIINFPGYIANPLRELTRGIKQVASGNFEERLHFRSDDEFGELARSFNSMAQKLDEYEHSNLARVLFEKRRIETLIQIMSEGIIGLDEQRRILFANPVACRLLGTDQAALVGQYAPDVATQNDLLRTLIQGIMSDEPGGPVSETGELRSLLKIYDKGSDGQGKESYYNRRTHRVEVTRTGEEYATLAGYVIVLENITSYKELDLAKTNFIATVSHELKTPLSGIKMSLKLIEDARIGSLNSEQKQLVENVRTDADRLLNLTGELLNMAQVESGQIQLTIQPIAPADIIHYATHSLRVQAERKQIQFHCTVAPDLPPILADADKASWVLINFLSNALRHSPDESTIDITATSLPALGKVEFRVRDHGTGIRPEHQARVFDRYFKAPGQNGQATGTGLGLSISREFIQSMQGNIGLDTSVTDGAAFYFQLPTVSYNSIH</sequence>
<keyword evidence="10 13" id="KW-1133">Transmembrane helix</keyword>
<keyword evidence="4" id="KW-0597">Phosphoprotein</keyword>
<keyword evidence="5" id="KW-0808">Transferase</keyword>
<evidence type="ECO:0000259" key="14">
    <source>
        <dbReference type="PROSITE" id="PS50109"/>
    </source>
</evidence>
<dbReference type="EC" id="2.7.13.3" evidence="3"/>
<dbReference type="PROSITE" id="PS50885">
    <property type="entry name" value="HAMP"/>
    <property type="match status" value="1"/>
</dbReference>
<proteinExistence type="predicted"/>
<evidence type="ECO:0000256" key="2">
    <source>
        <dbReference type="ARBA" id="ARBA00004141"/>
    </source>
</evidence>
<evidence type="ECO:0000256" key="12">
    <source>
        <dbReference type="ARBA" id="ARBA00023136"/>
    </source>
</evidence>
<evidence type="ECO:0000256" key="7">
    <source>
        <dbReference type="ARBA" id="ARBA00022741"/>
    </source>
</evidence>
<dbReference type="InterPro" id="IPR013767">
    <property type="entry name" value="PAS_fold"/>
</dbReference>
<evidence type="ECO:0000256" key="8">
    <source>
        <dbReference type="ARBA" id="ARBA00022777"/>
    </source>
</evidence>
<dbReference type="SMART" id="SM00091">
    <property type="entry name" value="PAS"/>
    <property type="match status" value="1"/>
</dbReference>
<dbReference type="SMART" id="SM00304">
    <property type="entry name" value="HAMP"/>
    <property type="match status" value="1"/>
</dbReference>
<feature type="domain" description="HAMP" evidence="16">
    <location>
        <begin position="165"/>
        <end position="217"/>
    </location>
</feature>
<evidence type="ECO:0000256" key="11">
    <source>
        <dbReference type="ARBA" id="ARBA00023012"/>
    </source>
</evidence>
<evidence type="ECO:0000256" key="1">
    <source>
        <dbReference type="ARBA" id="ARBA00000085"/>
    </source>
</evidence>
<dbReference type="Gene3D" id="3.30.565.10">
    <property type="entry name" value="Histidine kinase-like ATPase, C-terminal domain"/>
    <property type="match status" value="1"/>
</dbReference>
<dbReference type="InterPro" id="IPR004358">
    <property type="entry name" value="Sig_transdc_His_kin-like_C"/>
</dbReference>
<keyword evidence="11" id="KW-0902">Two-component regulatory system</keyword>
<comment type="catalytic activity">
    <reaction evidence="1">
        <text>ATP + protein L-histidine = ADP + protein N-phospho-L-histidine.</text>
        <dbReference type="EC" id="2.7.13.3"/>
    </reaction>
</comment>
<keyword evidence="8" id="KW-0418">Kinase</keyword>
<evidence type="ECO:0000256" key="6">
    <source>
        <dbReference type="ARBA" id="ARBA00022692"/>
    </source>
</evidence>
<dbReference type="InterPro" id="IPR005467">
    <property type="entry name" value="His_kinase_dom"/>
</dbReference>
<dbReference type="Gene3D" id="3.30.450.20">
    <property type="entry name" value="PAS domain"/>
    <property type="match status" value="1"/>
</dbReference>
<dbReference type="CDD" id="cd00130">
    <property type="entry name" value="PAS"/>
    <property type="match status" value="1"/>
</dbReference>
<evidence type="ECO:0000313" key="18">
    <source>
        <dbReference type="Proteomes" id="UP001596106"/>
    </source>
</evidence>
<dbReference type="Pfam" id="PF00672">
    <property type="entry name" value="HAMP"/>
    <property type="match status" value="1"/>
</dbReference>
<dbReference type="SUPFAM" id="SSF55874">
    <property type="entry name" value="ATPase domain of HSP90 chaperone/DNA topoisomerase II/histidine kinase"/>
    <property type="match status" value="1"/>
</dbReference>
<evidence type="ECO:0000256" key="9">
    <source>
        <dbReference type="ARBA" id="ARBA00022840"/>
    </source>
</evidence>
<keyword evidence="7" id="KW-0547">Nucleotide-binding</keyword>
<dbReference type="CDD" id="cd00082">
    <property type="entry name" value="HisKA"/>
    <property type="match status" value="1"/>
</dbReference>
<evidence type="ECO:0000256" key="4">
    <source>
        <dbReference type="ARBA" id="ARBA00022553"/>
    </source>
</evidence>
<dbReference type="Pfam" id="PF00989">
    <property type="entry name" value="PAS"/>
    <property type="match status" value="1"/>
</dbReference>
<keyword evidence="18" id="KW-1185">Reference proteome</keyword>
<name>A0ABW0I5Q0_9BACT</name>
<dbReference type="EMBL" id="JBHSMA010000001">
    <property type="protein sequence ID" value="MFC5407716.1"/>
    <property type="molecule type" value="Genomic_DNA"/>
</dbReference>
<dbReference type="PROSITE" id="PS50112">
    <property type="entry name" value="PAS"/>
    <property type="match status" value="1"/>
</dbReference>
<dbReference type="RefSeq" id="WP_379840401.1">
    <property type="nucleotide sequence ID" value="NZ_JBHSMA010000001.1"/>
</dbReference>
<dbReference type="InterPro" id="IPR000014">
    <property type="entry name" value="PAS"/>
</dbReference>
<evidence type="ECO:0000256" key="3">
    <source>
        <dbReference type="ARBA" id="ARBA00012438"/>
    </source>
</evidence>
<gene>
    <name evidence="17" type="ORF">ACFPMF_00225</name>
</gene>
<evidence type="ECO:0000256" key="10">
    <source>
        <dbReference type="ARBA" id="ARBA00022989"/>
    </source>
</evidence>
<organism evidence="17 18">
    <name type="scientific">Larkinella bovis</name>
    <dbReference type="NCBI Taxonomy" id="683041"/>
    <lineage>
        <taxon>Bacteria</taxon>
        <taxon>Pseudomonadati</taxon>
        <taxon>Bacteroidota</taxon>
        <taxon>Cytophagia</taxon>
        <taxon>Cytophagales</taxon>
        <taxon>Spirosomataceae</taxon>
        <taxon>Larkinella</taxon>
    </lineage>
</organism>
<dbReference type="SUPFAM" id="SSF158472">
    <property type="entry name" value="HAMP domain-like"/>
    <property type="match status" value="1"/>
</dbReference>
<comment type="caution">
    <text evidence="17">The sequence shown here is derived from an EMBL/GenBank/DDBJ whole genome shotgun (WGS) entry which is preliminary data.</text>
</comment>
<evidence type="ECO:0000259" key="16">
    <source>
        <dbReference type="PROSITE" id="PS50885"/>
    </source>
</evidence>
<dbReference type="InterPro" id="IPR035965">
    <property type="entry name" value="PAS-like_dom_sf"/>
</dbReference>
<dbReference type="SMART" id="SM00387">
    <property type="entry name" value="HATPase_c"/>
    <property type="match status" value="1"/>
</dbReference>
<dbReference type="GO" id="GO:0005524">
    <property type="term" value="F:ATP binding"/>
    <property type="evidence" value="ECO:0007669"/>
    <property type="project" value="UniProtKB-KW"/>
</dbReference>
<accession>A0ABW0I5Q0</accession>
<dbReference type="SMART" id="SM00388">
    <property type="entry name" value="HisKA"/>
    <property type="match status" value="1"/>
</dbReference>
<dbReference type="PROSITE" id="PS50109">
    <property type="entry name" value="HIS_KIN"/>
    <property type="match status" value="1"/>
</dbReference>
<dbReference type="SUPFAM" id="SSF55785">
    <property type="entry name" value="PYP-like sensor domain (PAS domain)"/>
    <property type="match status" value="1"/>
</dbReference>
<evidence type="ECO:0000259" key="15">
    <source>
        <dbReference type="PROSITE" id="PS50112"/>
    </source>
</evidence>
<dbReference type="Proteomes" id="UP001596106">
    <property type="component" value="Unassembled WGS sequence"/>
</dbReference>
<dbReference type="InterPro" id="IPR003594">
    <property type="entry name" value="HATPase_dom"/>
</dbReference>
<feature type="domain" description="Histidine kinase" evidence="14">
    <location>
        <begin position="370"/>
        <end position="590"/>
    </location>
</feature>
<evidence type="ECO:0000256" key="5">
    <source>
        <dbReference type="ARBA" id="ARBA00022679"/>
    </source>
</evidence>
<dbReference type="SUPFAM" id="SSF47384">
    <property type="entry name" value="Homodimeric domain of signal transducing histidine kinase"/>
    <property type="match status" value="1"/>
</dbReference>
<dbReference type="InterPro" id="IPR003661">
    <property type="entry name" value="HisK_dim/P_dom"/>
</dbReference>
<dbReference type="InterPro" id="IPR050351">
    <property type="entry name" value="BphY/WalK/GraS-like"/>
</dbReference>
<dbReference type="InterPro" id="IPR036890">
    <property type="entry name" value="HATPase_C_sf"/>
</dbReference>
<dbReference type="Gene3D" id="6.10.340.10">
    <property type="match status" value="1"/>
</dbReference>
<dbReference type="PRINTS" id="PR00344">
    <property type="entry name" value="BCTRLSENSOR"/>
</dbReference>
<dbReference type="PANTHER" id="PTHR42878:SF7">
    <property type="entry name" value="SENSOR HISTIDINE KINASE GLRK"/>
    <property type="match status" value="1"/>
</dbReference>
<keyword evidence="9 17" id="KW-0067">ATP-binding</keyword>
<dbReference type="Pfam" id="PF00512">
    <property type="entry name" value="HisKA"/>
    <property type="match status" value="1"/>
</dbReference>
<keyword evidence="12 13" id="KW-0472">Membrane</keyword>
<protein>
    <recommendedName>
        <fullName evidence="3">histidine kinase</fullName>
        <ecNumber evidence="3">2.7.13.3</ecNumber>
    </recommendedName>
</protein>